<organism evidence="1 2">
    <name type="scientific">Desmophyllum pertusum</name>
    <dbReference type="NCBI Taxonomy" id="174260"/>
    <lineage>
        <taxon>Eukaryota</taxon>
        <taxon>Metazoa</taxon>
        <taxon>Cnidaria</taxon>
        <taxon>Anthozoa</taxon>
        <taxon>Hexacorallia</taxon>
        <taxon>Scleractinia</taxon>
        <taxon>Caryophylliina</taxon>
        <taxon>Caryophylliidae</taxon>
        <taxon>Desmophyllum</taxon>
    </lineage>
</organism>
<protein>
    <submittedName>
        <fullName evidence="1">Uncharacterized protein</fullName>
    </submittedName>
</protein>
<comment type="caution">
    <text evidence="1">The sequence shown here is derived from an EMBL/GenBank/DDBJ whole genome shotgun (WGS) entry which is preliminary data.</text>
</comment>
<name>A0A9X0CFE9_9CNID</name>
<dbReference type="AlphaFoldDB" id="A0A9X0CFE9"/>
<accession>A0A9X0CFE9</accession>
<reference evidence="1" key="1">
    <citation type="submission" date="2023-01" db="EMBL/GenBank/DDBJ databases">
        <title>Genome assembly of the deep-sea coral Lophelia pertusa.</title>
        <authorList>
            <person name="Herrera S."/>
            <person name="Cordes E."/>
        </authorList>
    </citation>
    <scope>NUCLEOTIDE SEQUENCE</scope>
    <source>
        <strain evidence="1">USNM1676648</strain>
        <tissue evidence="1">Polyp</tissue>
    </source>
</reference>
<dbReference type="Proteomes" id="UP001163046">
    <property type="component" value="Unassembled WGS sequence"/>
</dbReference>
<proteinExistence type="predicted"/>
<gene>
    <name evidence="1" type="ORF">OS493_010122</name>
</gene>
<keyword evidence="2" id="KW-1185">Reference proteome</keyword>
<evidence type="ECO:0000313" key="1">
    <source>
        <dbReference type="EMBL" id="KAJ7337265.1"/>
    </source>
</evidence>
<evidence type="ECO:0000313" key="2">
    <source>
        <dbReference type="Proteomes" id="UP001163046"/>
    </source>
</evidence>
<sequence>MFRCSKPEKKMLADKVHPNEAISTEQVPVSKEMDATNLSMVPDFNYTWLESGCFHVIKVITSQPHVLRMGLLISAPRQIRSATDISEQWQQPCRVAHVSFQGTTWLAIVVSPKTNEQALNLRKD</sequence>
<dbReference type="EMBL" id="MU827781">
    <property type="protein sequence ID" value="KAJ7337265.1"/>
    <property type="molecule type" value="Genomic_DNA"/>
</dbReference>